<dbReference type="InterPro" id="IPR023393">
    <property type="entry name" value="START-like_dom_sf"/>
</dbReference>
<proteinExistence type="inferred from homology"/>
<evidence type="ECO:0000313" key="3">
    <source>
        <dbReference type="EMBL" id="RHW17932.1"/>
    </source>
</evidence>
<feature type="domain" description="Activator of Hsp90 ATPase homologue 1/2-like C-terminal" evidence="2">
    <location>
        <begin position="21"/>
        <end position="151"/>
    </location>
</feature>
<evidence type="ECO:0000259" key="2">
    <source>
        <dbReference type="Pfam" id="PF08327"/>
    </source>
</evidence>
<name>A0A396RRI7_9SPHN</name>
<accession>A0A396RRI7</accession>
<dbReference type="InterPro" id="IPR013538">
    <property type="entry name" value="ASHA1/2-like_C"/>
</dbReference>
<dbReference type="Gene3D" id="3.30.530.20">
    <property type="match status" value="1"/>
</dbReference>
<keyword evidence="4" id="KW-1185">Reference proteome</keyword>
<protein>
    <submittedName>
        <fullName evidence="3">ATPase</fullName>
    </submittedName>
</protein>
<dbReference type="Pfam" id="PF08327">
    <property type="entry name" value="AHSA1"/>
    <property type="match status" value="1"/>
</dbReference>
<comment type="similarity">
    <text evidence="1">Belongs to the AHA1 family.</text>
</comment>
<gene>
    <name evidence="3" type="ORF">D1610_05335</name>
</gene>
<dbReference type="EMBL" id="QWLV01000002">
    <property type="protein sequence ID" value="RHW17932.1"/>
    <property type="molecule type" value="Genomic_DNA"/>
</dbReference>
<organism evidence="3 4">
    <name type="scientific">Sphingomonas gilva</name>
    <dbReference type="NCBI Taxonomy" id="2305907"/>
    <lineage>
        <taxon>Bacteria</taxon>
        <taxon>Pseudomonadati</taxon>
        <taxon>Pseudomonadota</taxon>
        <taxon>Alphaproteobacteria</taxon>
        <taxon>Sphingomonadales</taxon>
        <taxon>Sphingomonadaceae</taxon>
        <taxon>Sphingomonas</taxon>
    </lineage>
</organism>
<reference evidence="3 4" key="1">
    <citation type="submission" date="2018-08" db="EMBL/GenBank/DDBJ databases">
        <title>The multiple taxonomic identification of Sphingomonas gilva.</title>
        <authorList>
            <person name="Zhu D."/>
            <person name="Zheng S."/>
        </authorList>
    </citation>
    <scope>NUCLEOTIDE SEQUENCE [LARGE SCALE GENOMIC DNA]</scope>
    <source>
        <strain evidence="3 4">ZDH117</strain>
    </source>
</reference>
<dbReference type="Proteomes" id="UP000266693">
    <property type="component" value="Unassembled WGS sequence"/>
</dbReference>
<dbReference type="OrthoDB" id="9800600at2"/>
<dbReference type="AlphaFoldDB" id="A0A396RRI7"/>
<evidence type="ECO:0000313" key="4">
    <source>
        <dbReference type="Proteomes" id="UP000266693"/>
    </source>
</evidence>
<evidence type="ECO:0000256" key="1">
    <source>
        <dbReference type="ARBA" id="ARBA00006817"/>
    </source>
</evidence>
<dbReference type="CDD" id="cd08899">
    <property type="entry name" value="SRPBCC_CalC_Aha1-like_6"/>
    <property type="match status" value="1"/>
</dbReference>
<dbReference type="RefSeq" id="WP_118863123.1">
    <property type="nucleotide sequence ID" value="NZ_QWLV01000002.1"/>
</dbReference>
<comment type="caution">
    <text evidence="3">The sequence shown here is derived from an EMBL/GenBank/DDBJ whole genome shotgun (WGS) entry which is preliminary data.</text>
</comment>
<sequence length="175" mass="19516">MLDTAKDKVTEHELRFERLLDAPVTTVWQYLVDPELRGRWFMGGAIDQRPGGEMQLIMAHDDLSDNDVPTPEKYAPYIGRSWTERIVDIRPPHLLVITWDDGASGEVTIELSDIGDRTRLVLTHRGIPGRDGAINFGAGWHSHLAALDARLRGDGVPDFWALHAESEKAIAEALG</sequence>
<dbReference type="SUPFAM" id="SSF55961">
    <property type="entry name" value="Bet v1-like"/>
    <property type="match status" value="1"/>
</dbReference>